<organism evidence="1 2">
    <name type="scientific">Sphaeroforma arctica JP610</name>
    <dbReference type="NCBI Taxonomy" id="667725"/>
    <lineage>
        <taxon>Eukaryota</taxon>
        <taxon>Ichthyosporea</taxon>
        <taxon>Ichthyophonida</taxon>
        <taxon>Sphaeroforma</taxon>
    </lineage>
</organism>
<proteinExistence type="predicted"/>
<gene>
    <name evidence="1" type="ORF">SARC_04688</name>
</gene>
<name>A0A0L0G1S1_9EUKA</name>
<dbReference type="EMBL" id="KQ241869">
    <property type="protein sequence ID" value="KNC83040.1"/>
    <property type="molecule type" value="Genomic_DNA"/>
</dbReference>
<keyword evidence="2" id="KW-1185">Reference proteome</keyword>
<sequence>MRCGLSYRIAAGGALRHTVDVFGLEAEAEDGQDERQVAVRVMVKLEAFKRHLVMTGLATRQRQVAFEPVQEVIDKMRSHLNVAARLSTRAEPVRFLFLGLDVDGAAVWEGGYGDDDVDP</sequence>
<evidence type="ECO:0000313" key="1">
    <source>
        <dbReference type="EMBL" id="KNC83040.1"/>
    </source>
</evidence>
<dbReference type="RefSeq" id="XP_014156942.1">
    <property type="nucleotide sequence ID" value="XM_014301467.1"/>
</dbReference>
<evidence type="ECO:0000313" key="2">
    <source>
        <dbReference type="Proteomes" id="UP000054560"/>
    </source>
</evidence>
<protein>
    <submittedName>
        <fullName evidence="1">Uncharacterized protein</fullName>
    </submittedName>
</protein>
<accession>A0A0L0G1S1</accession>
<dbReference type="GeneID" id="25905192"/>
<reference evidence="1 2" key="1">
    <citation type="submission" date="2011-02" db="EMBL/GenBank/DDBJ databases">
        <title>The Genome Sequence of Sphaeroforma arctica JP610.</title>
        <authorList>
            <consortium name="The Broad Institute Genome Sequencing Platform"/>
            <person name="Russ C."/>
            <person name="Cuomo C."/>
            <person name="Young S.K."/>
            <person name="Zeng Q."/>
            <person name="Gargeya S."/>
            <person name="Alvarado L."/>
            <person name="Berlin A."/>
            <person name="Chapman S.B."/>
            <person name="Chen Z."/>
            <person name="Freedman E."/>
            <person name="Gellesch M."/>
            <person name="Goldberg J."/>
            <person name="Griggs A."/>
            <person name="Gujja S."/>
            <person name="Heilman E."/>
            <person name="Heiman D."/>
            <person name="Howarth C."/>
            <person name="Mehta T."/>
            <person name="Neiman D."/>
            <person name="Pearson M."/>
            <person name="Roberts A."/>
            <person name="Saif S."/>
            <person name="Shea T."/>
            <person name="Shenoy N."/>
            <person name="Sisk P."/>
            <person name="Stolte C."/>
            <person name="Sykes S."/>
            <person name="White J."/>
            <person name="Yandava C."/>
            <person name="Burger G."/>
            <person name="Gray M.W."/>
            <person name="Holland P.W.H."/>
            <person name="King N."/>
            <person name="Lang F.B.F."/>
            <person name="Roger A.J."/>
            <person name="Ruiz-Trillo I."/>
            <person name="Haas B."/>
            <person name="Nusbaum C."/>
            <person name="Birren B."/>
        </authorList>
    </citation>
    <scope>NUCLEOTIDE SEQUENCE [LARGE SCALE GENOMIC DNA]</scope>
    <source>
        <strain evidence="1 2">JP610</strain>
    </source>
</reference>
<dbReference type="AlphaFoldDB" id="A0A0L0G1S1"/>
<dbReference type="Proteomes" id="UP000054560">
    <property type="component" value="Unassembled WGS sequence"/>
</dbReference>